<evidence type="ECO:0000313" key="2">
    <source>
        <dbReference type="EMBL" id="GAW10124.1"/>
    </source>
</evidence>
<evidence type="ECO:0000313" key="3">
    <source>
        <dbReference type="Proteomes" id="UP000188533"/>
    </source>
</evidence>
<feature type="region of interest" description="Disordered" evidence="1">
    <location>
        <begin position="67"/>
        <end position="88"/>
    </location>
</feature>
<protein>
    <submittedName>
        <fullName evidence="2">Uncharacterized protein</fullName>
    </submittedName>
</protein>
<keyword evidence="3" id="KW-1185">Reference proteome</keyword>
<reference evidence="2 3" key="2">
    <citation type="submission" date="2017-02" db="EMBL/GenBank/DDBJ databases">
        <title>A genome survey and senescence transcriptome analysis in Lentinula edodes.</title>
        <authorList>
            <person name="Sakamoto Y."/>
            <person name="Nakade K."/>
            <person name="Sato S."/>
            <person name="Yoshida Y."/>
            <person name="Miyazaki K."/>
            <person name="Natsume S."/>
            <person name="Konno N."/>
        </authorList>
    </citation>
    <scope>NUCLEOTIDE SEQUENCE [LARGE SCALE GENOMIC DNA]</scope>
    <source>
        <strain evidence="2 3">NBRC 111202</strain>
    </source>
</reference>
<gene>
    <name evidence="2" type="ORF">LENED_012358</name>
</gene>
<sequence length="88" mass="10015">MINWPVINTEFINTIPATHPNQHEPNMNVWSEPDYLQIFATFHCETGQEPICAVHFNLKNNINKKTKWDTSQSAQQLPGHSSPSVGDK</sequence>
<dbReference type="EMBL" id="BDGU01001568">
    <property type="protein sequence ID" value="GAW10124.1"/>
    <property type="molecule type" value="Genomic_DNA"/>
</dbReference>
<accession>A0A1Q3ESN3</accession>
<proteinExistence type="predicted"/>
<name>A0A1Q3ESN3_LENED</name>
<organism evidence="2 3">
    <name type="scientific">Lentinula edodes</name>
    <name type="common">Shiitake mushroom</name>
    <name type="synonym">Lentinus edodes</name>
    <dbReference type="NCBI Taxonomy" id="5353"/>
    <lineage>
        <taxon>Eukaryota</taxon>
        <taxon>Fungi</taxon>
        <taxon>Dikarya</taxon>
        <taxon>Basidiomycota</taxon>
        <taxon>Agaricomycotina</taxon>
        <taxon>Agaricomycetes</taxon>
        <taxon>Agaricomycetidae</taxon>
        <taxon>Agaricales</taxon>
        <taxon>Marasmiineae</taxon>
        <taxon>Omphalotaceae</taxon>
        <taxon>Lentinula</taxon>
    </lineage>
</organism>
<reference evidence="2 3" key="1">
    <citation type="submission" date="2016-08" db="EMBL/GenBank/DDBJ databases">
        <authorList>
            <consortium name="Lentinula edodes genome sequencing consortium"/>
            <person name="Sakamoto Y."/>
            <person name="Nakade K."/>
            <person name="Sato S."/>
            <person name="Yoshida Y."/>
            <person name="Miyazaki K."/>
            <person name="Natsume S."/>
            <person name="Konno N."/>
        </authorList>
    </citation>
    <scope>NUCLEOTIDE SEQUENCE [LARGE SCALE GENOMIC DNA]</scope>
    <source>
        <strain evidence="2 3">NBRC 111202</strain>
    </source>
</reference>
<comment type="caution">
    <text evidence="2">The sequence shown here is derived from an EMBL/GenBank/DDBJ whole genome shotgun (WGS) entry which is preliminary data.</text>
</comment>
<dbReference type="AlphaFoldDB" id="A0A1Q3ESN3"/>
<evidence type="ECO:0000256" key="1">
    <source>
        <dbReference type="SAM" id="MobiDB-lite"/>
    </source>
</evidence>
<dbReference type="Proteomes" id="UP000188533">
    <property type="component" value="Unassembled WGS sequence"/>
</dbReference>